<accession>A0A815U606</accession>
<evidence type="ECO:0000313" key="3">
    <source>
        <dbReference type="EMBL" id="CAF1511902.1"/>
    </source>
</evidence>
<proteinExistence type="predicted"/>
<dbReference type="SUPFAM" id="SSF56672">
    <property type="entry name" value="DNA/RNA polymerases"/>
    <property type="match status" value="1"/>
</dbReference>
<evidence type="ECO:0000313" key="4">
    <source>
        <dbReference type="Proteomes" id="UP000663828"/>
    </source>
</evidence>
<dbReference type="InterPro" id="IPR036691">
    <property type="entry name" value="Endo/exonu/phosph_ase_sf"/>
</dbReference>
<feature type="region of interest" description="Disordered" evidence="1">
    <location>
        <begin position="1"/>
        <end position="24"/>
    </location>
</feature>
<dbReference type="PROSITE" id="PS50878">
    <property type="entry name" value="RT_POL"/>
    <property type="match status" value="1"/>
</dbReference>
<dbReference type="SUPFAM" id="SSF56219">
    <property type="entry name" value="DNase I-like"/>
    <property type="match status" value="1"/>
</dbReference>
<dbReference type="Proteomes" id="UP000663828">
    <property type="component" value="Unassembled WGS sequence"/>
</dbReference>
<dbReference type="CDD" id="cd01650">
    <property type="entry name" value="RT_nLTR_like"/>
    <property type="match status" value="1"/>
</dbReference>
<dbReference type="CDD" id="cd09076">
    <property type="entry name" value="L1-EN"/>
    <property type="match status" value="1"/>
</dbReference>
<dbReference type="InterPro" id="IPR043502">
    <property type="entry name" value="DNA/RNA_pol_sf"/>
</dbReference>
<sequence length="656" mass="74622">MNGHFPKLHRLGHRPGEQGPRPLSWDQDRVEKLATGTTISLQAITTQRTTSIPTTAHKPISNKLKLAKNVFTIGTWNVRTLYDIVGISEVRWTDKGETANGDFIWSGENSAHMRGVGMLLSTRARKVLIGYNPINSKLITARFMAIPFNITVINVYAPTSEASNDDIETFYDDLEDTILKTPKKDILIITGDSSAKVGDDNAGWEHAMGKHGYGKRNERGEQLLEFATSHNLFICNTAFQQKPNRKWTWESPDGIHKNMIDLILIQKRWKSSVINCRTFQGADISSDHSLVLCNIKLKLKSVPTKLKQNPRLNTQQLSNPTTQHLYQLQLENLLDNVDINCNINEHATQIEQAIKEAVQTNTKIQKEKYVPKLNIIKNLGGSLSQTKQDVIQTWTTYCSKLYRDKHDDNNKIIEELENITSPVNDDLNGILYSEVEEAINKLKKHKSPGNDGITAEMLQAGGECLKRKMYELCNRVWDEENISEQWGRSLLIPIPKKGDLSQCSNYRTISLINHAGKVLLMVLLNRLKHHLDPYLSEEQAEFRKDRSTVQQILILRLLAEKAKRNNKKIYNCFIDFQKAFDTIKHKIIWVVLKSYGVNNKVVTLLQKIYGTSRAAVRIGTDLGEWFQPSVGTRQGDPLSPLLFIAYLERIMDQNTS</sequence>
<reference evidence="3" key="1">
    <citation type="submission" date="2021-02" db="EMBL/GenBank/DDBJ databases">
        <authorList>
            <person name="Nowell W R."/>
        </authorList>
    </citation>
    <scope>NUCLEOTIDE SEQUENCE</scope>
</reference>
<dbReference type="Pfam" id="PF00078">
    <property type="entry name" value="RVT_1"/>
    <property type="match status" value="1"/>
</dbReference>
<dbReference type="InterPro" id="IPR005135">
    <property type="entry name" value="Endo/exonuclease/phosphatase"/>
</dbReference>
<gene>
    <name evidence="3" type="ORF">XAT740_LOCUS40265</name>
</gene>
<feature type="compositionally biased region" description="Basic residues" evidence="1">
    <location>
        <begin position="1"/>
        <end position="13"/>
    </location>
</feature>
<feature type="domain" description="Reverse transcriptase" evidence="2">
    <location>
        <begin position="475"/>
        <end position="656"/>
    </location>
</feature>
<evidence type="ECO:0000256" key="1">
    <source>
        <dbReference type="SAM" id="MobiDB-lite"/>
    </source>
</evidence>
<protein>
    <recommendedName>
        <fullName evidence="2">Reverse transcriptase domain-containing protein</fullName>
    </recommendedName>
</protein>
<dbReference type="InterPro" id="IPR000477">
    <property type="entry name" value="RT_dom"/>
</dbReference>
<dbReference type="EMBL" id="CAJNOR010004562">
    <property type="protein sequence ID" value="CAF1511902.1"/>
    <property type="molecule type" value="Genomic_DNA"/>
</dbReference>
<evidence type="ECO:0000259" key="2">
    <source>
        <dbReference type="PROSITE" id="PS50878"/>
    </source>
</evidence>
<keyword evidence="4" id="KW-1185">Reference proteome</keyword>
<dbReference type="GO" id="GO:0003824">
    <property type="term" value="F:catalytic activity"/>
    <property type="evidence" value="ECO:0007669"/>
    <property type="project" value="InterPro"/>
</dbReference>
<feature type="non-terminal residue" evidence="3">
    <location>
        <position position="1"/>
    </location>
</feature>
<dbReference type="PANTHER" id="PTHR19446">
    <property type="entry name" value="REVERSE TRANSCRIPTASES"/>
    <property type="match status" value="1"/>
</dbReference>
<comment type="caution">
    <text evidence="3">The sequence shown here is derived from an EMBL/GenBank/DDBJ whole genome shotgun (WGS) entry which is preliminary data.</text>
</comment>
<name>A0A815U606_ADIRI</name>
<dbReference type="Gene3D" id="3.60.10.10">
    <property type="entry name" value="Endonuclease/exonuclease/phosphatase"/>
    <property type="match status" value="1"/>
</dbReference>
<organism evidence="3 4">
    <name type="scientific">Adineta ricciae</name>
    <name type="common">Rotifer</name>
    <dbReference type="NCBI Taxonomy" id="249248"/>
    <lineage>
        <taxon>Eukaryota</taxon>
        <taxon>Metazoa</taxon>
        <taxon>Spiralia</taxon>
        <taxon>Gnathifera</taxon>
        <taxon>Rotifera</taxon>
        <taxon>Eurotatoria</taxon>
        <taxon>Bdelloidea</taxon>
        <taxon>Adinetida</taxon>
        <taxon>Adinetidae</taxon>
        <taxon>Adineta</taxon>
    </lineage>
</organism>
<dbReference type="AlphaFoldDB" id="A0A815U606"/>
<dbReference type="Pfam" id="PF14529">
    <property type="entry name" value="Exo_endo_phos_2"/>
    <property type="match status" value="1"/>
</dbReference>